<dbReference type="AlphaFoldDB" id="A0A2N5C368"/>
<dbReference type="RefSeq" id="WP_101685279.1">
    <property type="nucleotide sequence ID" value="NZ_PJRP01000024.1"/>
</dbReference>
<protein>
    <submittedName>
        <fullName evidence="1">Uncharacterized protein</fullName>
    </submittedName>
</protein>
<accession>A0A2N5C368</accession>
<sequence>MYVYRVLRGLKLLEEKPDPFTYEVDPVTAKDRQNVELITSLDMPHRTCPNLRPEYLCDAVYSYEHCFEYKLTYGDFLEWDAALARLVGYDQENEDNNAPGGPFYEMLHRSFGCSPVGPAVAEKLIADFDAWEARAREFEDEPLFYLSFWWARCAFGHVLHDGLLYRYVDYVVPR</sequence>
<gene>
    <name evidence="1" type="ORF">CYJ10_31025</name>
</gene>
<comment type="caution">
    <text evidence="1">The sequence shown here is derived from an EMBL/GenBank/DDBJ whole genome shotgun (WGS) entry which is preliminary data.</text>
</comment>
<evidence type="ECO:0000313" key="1">
    <source>
        <dbReference type="EMBL" id="PLP96647.1"/>
    </source>
</evidence>
<name>A0A2N5C368_9BURK</name>
<dbReference type="EMBL" id="PJRP01000024">
    <property type="protein sequence ID" value="PLP96647.1"/>
    <property type="molecule type" value="Genomic_DNA"/>
</dbReference>
<dbReference type="Proteomes" id="UP000234341">
    <property type="component" value="Unassembled WGS sequence"/>
</dbReference>
<organism evidence="1 2">
    <name type="scientific">Cupriavidus pauculus</name>
    <dbReference type="NCBI Taxonomy" id="82633"/>
    <lineage>
        <taxon>Bacteria</taxon>
        <taxon>Pseudomonadati</taxon>
        <taxon>Pseudomonadota</taxon>
        <taxon>Betaproteobacteria</taxon>
        <taxon>Burkholderiales</taxon>
        <taxon>Burkholderiaceae</taxon>
        <taxon>Cupriavidus</taxon>
    </lineage>
</organism>
<proteinExistence type="predicted"/>
<dbReference type="OrthoDB" id="8961589at2"/>
<reference evidence="1 2" key="1">
    <citation type="submission" date="2017-12" db="EMBL/GenBank/DDBJ databases">
        <title>Genome sequence of the active heterotrophic nitrifier-denitrifier, Cupriavidus pauculus UM1.</title>
        <authorList>
            <person name="Putonti C."/>
            <person name="Castignetti D."/>
        </authorList>
    </citation>
    <scope>NUCLEOTIDE SEQUENCE [LARGE SCALE GENOMIC DNA]</scope>
    <source>
        <strain evidence="1 2">UM1</strain>
    </source>
</reference>
<evidence type="ECO:0000313" key="2">
    <source>
        <dbReference type="Proteomes" id="UP000234341"/>
    </source>
</evidence>